<protein>
    <submittedName>
        <fullName evidence="1">Uncharacterized protein</fullName>
    </submittedName>
</protein>
<reference evidence="1" key="1">
    <citation type="journal article" date="2015" name="Nature">
        <title>Complex archaea that bridge the gap between prokaryotes and eukaryotes.</title>
        <authorList>
            <person name="Spang A."/>
            <person name="Saw J.H."/>
            <person name="Jorgensen S.L."/>
            <person name="Zaremba-Niedzwiedzka K."/>
            <person name="Martijn J."/>
            <person name="Lind A.E."/>
            <person name="van Eijk R."/>
            <person name="Schleper C."/>
            <person name="Guy L."/>
            <person name="Ettema T.J."/>
        </authorList>
    </citation>
    <scope>NUCLEOTIDE SEQUENCE</scope>
</reference>
<organism evidence="1">
    <name type="scientific">marine sediment metagenome</name>
    <dbReference type="NCBI Taxonomy" id="412755"/>
    <lineage>
        <taxon>unclassified sequences</taxon>
        <taxon>metagenomes</taxon>
        <taxon>ecological metagenomes</taxon>
    </lineage>
</organism>
<evidence type="ECO:0000313" key="1">
    <source>
        <dbReference type="EMBL" id="KKN72769.1"/>
    </source>
</evidence>
<dbReference type="AlphaFoldDB" id="A0A0F9T0J5"/>
<gene>
    <name evidence="1" type="ORF">LCGC14_0407360</name>
</gene>
<sequence length="184" mass="20078">MFIYMHYNGKEPPWALSLRGLVPAFTPGYPFSMQEESLAEILADKEPAERAARFAEGFQLDAGLWKSLSEARDTLLQADQLASTDHLVWRDQWLLLRADAVVVENGSTLEIPLLAALWGIPIVAVSFTPTGMHPWLAKTAQITVNSPTSAEQILGALGVQIVEDEAPEDEDVLPELPGAGEVIS</sequence>
<proteinExistence type="predicted"/>
<dbReference type="EMBL" id="LAZR01000355">
    <property type="protein sequence ID" value="KKN72769.1"/>
    <property type="molecule type" value="Genomic_DNA"/>
</dbReference>
<name>A0A0F9T0J5_9ZZZZ</name>
<comment type="caution">
    <text evidence="1">The sequence shown here is derived from an EMBL/GenBank/DDBJ whole genome shotgun (WGS) entry which is preliminary data.</text>
</comment>
<accession>A0A0F9T0J5</accession>